<organism evidence="2 3">
    <name type="scientific">Companilactobacillus futsaii</name>
    <dbReference type="NCBI Taxonomy" id="938155"/>
    <lineage>
        <taxon>Bacteria</taxon>
        <taxon>Bacillati</taxon>
        <taxon>Bacillota</taxon>
        <taxon>Bacilli</taxon>
        <taxon>Lactobacillales</taxon>
        <taxon>Lactobacillaceae</taxon>
        <taxon>Companilactobacillus</taxon>
    </lineage>
</organism>
<protein>
    <recommendedName>
        <fullName evidence="1">BPL/LPL catalytic domain-containing protein</fullName>
    </recommendedName>
</protein>
<dbReference type="RefSeq" id="WP_057814382.1">
    <property type="nucleotide sequence ID" value="NZ_CP040736.1"/>
</dbReference>
<dbReference type="InterPro" id="IPR050664">
    <property type="entry name" value="Octanoyltrans_LipM/LipL"/>
</dbReference>
<name>A0A5B7T516_9LACO</name>
<dbReference type="PROSITE" id="PS51733">
    <property type="entry name" value="BPL_LPL_CATALYTIC"/>
    <property type="match status" value="1"/>
</dbReference>
<accession>A0A5B7T516</accession>
<evidence type="ECO:0000259" key="1">
    <source>
        <dbReference type="PROSITE" id="PS51733"/>
    </source>
</evidence>
<gene>
    <name evidence="2" type="ORF">FG051_10375</name>
</gene>
<dbReference type="GO" id="GO:0016740">
    <property type="term" value="F:transferase activity"/>
    <property type="evidence" value="ECO:0007669"/>
    <property type="project" value="UniProtKB-ARBA"/>
</dbReference>
<dbReference type="GO" id="GO:0009249">
    <property type="term" value="P:protein lipoylation"/>
    <property type="evidence" value="ECO:0007669"/>
    <property type="project" value="UniProtKB-ARBA"/>
</dbReference>
<dbReference type="STRING" id="1423818.FC88_GL000664"/>
<dbReference type="InterPro" id="IPR045864">
    <property type="entry name" value="aa-tRNA-synth_II/BPL/LPL"/>
</dbReference>
<feature type="domain" description="BPL/LPL catalytic" evidence="1">
    <location>
        <begin position="34"/>
        <end position="215"/>
    </location>
</feature>
<dbReference type="GO" id="GO:0140096">
    <property type="term" value="F:catalytic activity, acting on a protein"/>
    <property type="evidence" value="ECO:0007669"/>
    <property type="project" value="UniProtKB-ARBA"/>
</dbReference>
<dbReference type="Proteomes" id="UP000310673">
    <property type="component" value="Chromosome"/>
</dbReference>
<sequence>MNNTIILYDQQISSTKDLLVPFSDTGAILKFVSETSQPVIHFWTTPSTVILGMQDKQLNNFQSGIDFLSAKNYLFYLRNSGGLGVVSDKGILNCTLFLPDKDNLLIDDAYNKMYILLKKAFSDKIQTGEISRSYCPGTFDLSIDTQKFAGISQRRVGNAVAVMAYISINGNQKKRSQLMKDFYEIGDFPRSQRFDYPNIDIHAMENLDNLLQIDFSISEAKQRILNALKSDYQISQKEFFIVKNSQPYQKAFNQTLTSLIKRNKVILEEK</sequence>
<evidence type="ECO:0000313" key="2">
    <source>
        <dbReference type="EMBL" id="QCX25465.1"/>
    </source>
</evidence>
<evidence type="ECO:0000313" key="3">
    <source>
        <dbReference type="Proteomes" id="UP000310673"/>
    </source>
</evidence>
<dbReference type="PANTHER" id="PTHR43679:SF2">
    <property type="entry name" value="OCTANOYL-[GCVH]:PROTEIN N-OCTANOYLTRANSFERASE"/>
    <property type="match status" value="1"/>
</dbReference>
<dbReference type="AlphaFoldDB" id="A0A5B7T516"/>
<dbReference type="EMBL" id="CP040736">
    <property type="protein sequence ID" value="QCX25465.1"/>
    <property type="molecule type" value="Genomic_DNA"/>
</dbReference>
<dbReference type="Gene3D" id="3.30.930.10">
    <property type="entry name" value="Bira Bifunctional Protein, Domain 2"/>
    <property type="match status" value="1"/>
</dbReference>
<dbReference type="Pfam" id="PF21948">
    <property type="entry name" value="LplA-B_cat"/>
    <property type="match status" value="1"/>
</dbReference>
<reference evidence="2 3" key="1">
    <citation type="submission" date="2019-05" db="EMBL/GenBank/DDBJ databases">
        <title>Genome Sequence of Lactobacillus futsaii Y97, a Potential Probiotic Strain Isolated from the Futsai of Taiwan.</title>
        <authorList>
            <person name="Du X."/>
        </authorList>
    </citation>
    <scope>NUCLEOTIDE SEQUENCE [LARGE SCALE GENOMIC DNA]</scope>
    <source>
        <strain evidence="2 3">Y97</strain>
    </source>
</reference>
<dbReference type="PANTHER" id="PTHR43679">
    <property type="entry name" value="OCTANOYLTRANSFERASE LIPM-RELATED"/>
    <property type="match status" value="1"/>
</dbReference>
<proteinExistence type="predicted"/>
<dbReference type="InterPro" id="IPR004143">
    <property type="entry name" value="BPL_LPL_catalytic"/>
</dbReference>
<dbReference type="KEGG" id="lft:FG051_10375"/>
<dbReference type="SUPFAM" id="SSF55681">
    <property type="entry name" value="Class II aaRS and biotin synthetases"/>
    <property type="match status" value="1"/>
</dbReference>